<dbReference type="RefSeq" id="XP_011409380.1">
    <property type="nucleotide sequence ID" value="XM_011411078.1"/>
</dbReference>
<keyword evidence="2 3" id="KW-0040">ANK repeat</keyword>
<dbReference type="InterPro" id="IPR002110">
    <property type="entry name" value="Ankyrin_rpt"/>
</dbReference>
<dbReference type="PROSITE" id="PS50297">
    <property type="entry name" value="ANK_REP_REGION"/>
    <property type="match status" value="1"/>
</dbReference>
<dbReference type="SUPFAM" id="SSF48403">
    <property type="entry name" value="Ankyrin repeat"/>
    <property type="match status" value="1"/>
</dbReference>
<keyword evidence="5" id="KW-1185">Reference proteome</keyword>
<dbReference type="EnsemblMetazoa" id="XM_011411078.1">
    <property type="protein sequence ID" value="XP_011409380.1"/>
    <property type="gene ID" value="LOC105316254"/>
</dbReference>
<dbReference type="PROSITE" id="PS50088">
    <property type="entry name" value="ANK_REPEAT"/>
    <property type="match status" value="1"/>
</dbReference>
<dbReference type="Pfam" id="PF12796">
    <property type="entry name" value="Ank_2"/>
    <property type="match status" value="1"/>
</dbReference>
<protein>
    <recommendedName>
        <fullName evidence="6">ANK_REP_REGION domain-containing protein</fullName>
    </recommendedName>
</protein>
<dbReference type="KEGG" id="aqu:105316254"/>
<proteinExistence type="predicted"/>
<dbReference type="SMART" id="SM00248">
    <property type="entry name" value="ANK"/>
    <property type="match status" value="2"/>
</dbReference>
<evidence type="ECO:0000313" key="5">
    <source>
        <dbReference type="Proteomes" id="UP000007879"/>
    </source>
</evidence>
<keyword evidence="1" id="KW-0677">Repeat</keyword>
<dbReference type="Proteomes" id="UP000007879">
    <property type="component" value="Unassembled WGS sequence"/>
</dbReference>
<dbReference type="AlphaFoldDB" id="A0AAN0IUI2"/>
<name>A0AAN0IUI2_AMPQE</name>
<dbReference type="InterPro" id="IPR036770">
    <property type="entry name" value="Ankyrin_rpt-contain_sf"/>
</dbReference>
<dbReference type="InterPro" id="IPR050776">
    <property type="entry name" value="Ank_Repeat/CDKN_Inhibitor"/>
</dbReference>
<dbReference type="Gene3D" id="1.25.40.20">
    <property type="entry name" value="Ankyrin repeat-containing domain"/>
    <property type="match status" value="1"/>
</dbReference>
<evidence type="ECO:0000313" key="4">
    <source>
        <dbReference type="EnsemblMetazoa" id="XP_011409380.1"/>
    </source>
</evidence>
<organism evidence="4 5">
    <name type="scientific">Amphimedon queenslandica</name>
    <name type="common">Sponge</name>
    <dbReference type="NCBI Taxonomy" id="400682"/>
    <lineage>
        <taxon>Eukaryota</taxon>
        <taxon>Metazoa</taxon>
        <taxon>Porifera</taxon>
        <taxon>Demospongiae</taxon>
        <taxon>Heteroscleromorpha</taxon>
        <taxon>Haplosclerida</taxon>
        <taxon>Niphatidae</taxon>
        <taxon>Amphimedon</taxon>
    </lineage>
</organism>
<evidence type="ECO:0000256" key="1">
    <source>
        <dbReference type="ARBA" id="ARBA00022737"/>
    </source>
</evidence>
<evidence type="ECO:0000256" key="2">
    <source>
        <dbReference type="ARBA" id="ARBA00023043"/>
    </source>
</evidence>
<dbReference type="GeneID" id="105316254"/>
<dbReference type="PANTHER" id="PTHR24201">
    <property type="entry name" value="ANK_REP_REGION DOMAIN-CONTAINING PROTEIN"/>
    <property type="match status" value="1"/>
</dbReference>
<feature type="repeat" description="ANK" evidence="3">
    <location>
        <begin position="86"/>
        <end position="118"/>
    </location>
</feature>
<evidence type="ECO:0008006" key="6">
    <source>
        <dbReference type="Google" id="ProtNLM"/>
    </source>
</evidence>
<reference evidence="5" key="1">
    <citation type="journal article" date="2010" name="Nature">
        <title>The Amphimedon queenslandica genome and the evolution of animal complexity.</title>
        <authorList>
            <person name="Srivastava M."/>
            <person name="Simakov O."/>
            <person name="Chapman J."/>
            <person name="Fahey B."/>
            <person name="Gauthier M.E."/>
            <person name="Mitros T."/>
            <person name="Richards G.S."/>
            <person name="Conaco C."/>
            <person name="Dacre M."/>
            <person name="Hellsten U."/>
            <person name="Larroux C."/>
            <person name="Putnam N.H."/>
            <person name="Stanke M."/>
            <person name="Adamska M."/>
            <person name="Darling A."/>
            <person name="Degnan S.M."/>
            <person name="Oakley T.H."/>
            <person name="Plachetzki D.C."/>
            <person name="Zhai Y."/>
            <person name="Adamski M."/>
            <person name="Calcino A."/>
            <person name="Cummins S.F."/>
            <person name="Goodstein D.M."/>
            <person name="Harris C."/>
            <person name="Jackson D.J."/>
            <person name="Leys S.P."/>
            <person name="Shu S."/>
            <person name="Woodcroft B.J."/>
            <person name="Vervoort M."/>
            <person name="Kosik K.S."/>
            <person name="Manning G."/>
            <person name="Degnan B.M."/>
            <person name="Rokhsar D.S."/>
        </authorList>
    </citation>
    <scope>NUCLEOTIDE SEQUENCE [LARGE SCALE GENOMIC DNA]</scope>
</reference>
<evidence type="ECO:0000256" key="3">
    <source>
        <dbReference type="PROSITE-ProRule" id="PRU00023"/>
    </source>
</evidence>
<sequence>PSRFFPSYFFFSGAPLCEEGRPAMAEGIGGDDKAQATPMISLTGGTPKMNLQQAVRDGREEVLRQWLGQLTVKKKKKMLINAYDSFGFTAMHYAARFNRFKMMQLLIANDANPEVRTEEGLTPLHYAARYTPLHSKTGGENEEDSAAPVTLRSTSKQILQVLIAVCHVDINVKDQDDLTPLHLACMRGNRVA</sequence>
<accession>A0AAN0IUI2</accession>
<reference evidence="4" key="2">
    <citation type="submission" date="2024-06" db="UniProtKB">
        <authorList>
            <consortium name="EnsemblMetazoa"/>
        </authorList>
    </citation>
    <scope>IDENTIFICATION</scope>
</reference>